<comment type="pathway">
    <text evidence="1">Carbohydrate metabolism; tricarboxylic acid cycle; isocitrate from oxaloacetate: step 1/2.</text>
</comment>
<dbReference type="PANTHER" id="PTHR11739:SF4">
    <property type="entry name" value="CITRATE SYNTHASE, PEROXISOMAL"/>
    <property type="match status" value="1"/>
</dbReference>
<dbReference type="InterPro" id="IPR016143">
    <property type="entry name" value="Citrate_synth-like_sm_a-sub"/>
</dbReference>
<comment type="caution">
    <text evidence="6">The sequence shown here is derived from an EMBL/GenBank/DDBJ whole genome shotgun (WGS) entry which is preliminary data.</text>
</comment>
<dbReference type="CDD" id="cd06102">
    <property type="entry name" value="citrate_synt_like_2"/>
    <property type="match status" value="1"/>
</dbReference>
<dbReference type="Gene3D" id="1.10.1660.10">
    <property type="match status" value="1"/>
</dbReference>
<proteinExistence type="inferred from homology"/>
<reference evidence="6 7" key="1">
    <citation type="journal article" date="2019" name="Appl. Microbiol. Biotechnol.">
        <title>Differential efficiency of wild type rhizogenic strains for rol gene transformation of plants.</title>
        <authorList>
            <person name="Desmet S."/>
            <person name="De Keyser E."/>
            <person name="Van Vaerenbergh J."/>
            <person name="Baeyen S."/>
            <person name="Van Huylenbroeck J."/>
            <person name="Geelen D."/>
            <person name="Dhooghe E."/>
        </authorList>
    </citation>
    <scope>NUCLEOTIDE SEQUENCE [LARGE SCALE GENOMIC DNA]</scope>
    <source>
        <strain evidence="6 7">MAFF210266</strain>
    </source>
</reference>
<dbReference type="GO" id="GO:0006099">
    <property type="term" value="P:tricarboxylic acid cycle"/>
    <property type="evidence" value="ECO:0007669"/>
    <property type="project" value="UniProtKB-UniPathway"/>
</dbReference>
<dbReference type="GO" id="GO:0005975">
    <property type="term" value="P:carbohydrate metabolic process"/>
    <property type="evidence" value="ECO:0007669"/>
    <property type="project" value="TreeGrafter"/>
</dbReference>
<accession>A0A546Y3Z0</accession>
<feature type="domain" description="Helix-turn-helix" evidence="5">
    <location>
        <begin position="20"/>
        <end position="71"/>
    </location>
</feature>
<keyword evidence="4" id="KW-0808">Transferase</keyword>
<name>A0A546Y3Z0_AGRTU</name>
<dbReference type="SUPFAM" id="SSF46955">
    <property type="entry name" value="Putative DNA-binding domain"/>
    <property type="match status" value="1"/>
</dbReference>
<dbReference type="EC" id="2.3.3.16" evidence="3"/>
<dbReference type="AlphaFoldDB" id="A0A546Y3Z0"/>
<protein>
    <recommendedName>
        <fullName evidence="3">citrate synthase (unknown stereospecificity)</fullName>
        <ecNumber evidence="3">2.3.3.16</ecNumber>
    </recommendedName>
</protein>
<dbReference type="Proteomes" id="UP000317023">
    <property type="component" value="Unassembled WGS sequence"/>
</dbReference>
<dbReference type="EMBL" id="SGOE01000002">
    <property type="protein sequence ID" value="TRB07718.1"/>
    <property type="molecule type" value="Genomic_DNA"/>
</dbReference>
<dbReference type="PANTHER" id="PTHR11739">
    <property type="entry name" value="CITRATE SYNTHASE"/>
    <property type="match status" value="1"/>
</dbReference>
<dbReference type="UniPathway" id="UPA00223">
    <property type="reaction ID" value="UER00717"/>
</dbReference>
<evidence type="ECO:0000256" key="4">
    <source>
        <dbReference type="ARBA" id="ARBA00022679"/>
    </source>
</evidence>
<dbReference type="Pfam" id="PF00285">
    <property type="entry name" value="Citrate_synt"/>
    <property type="match status" value="1"/>
</dbReference>
<dbReference type="InterPro" id="IPR016142">
    <property type="entry name" value="Citrate_synth-like_lrg_a-sub"/>
</dbReference>
<comment type="similarity">
    <text evidence="2">Belongs to the citrate synthase family.</text>
</comment>
<dbReference type="Gene3D" id="1.10.230.10">
    <property type="entry name" value="Cytochrome P450-Terp, domain 2"/>
    <property type="match status" value="1"/>
</dbReference>
<dbReference type="PRINTS" id="PR00143">
    <property type="entry name" value="CITRTSNTHASE"/>
</dbReference>
<evidence type="ECO:0000256" key="3">
    <source>
        <dbReference type="ARBA" id="ARBA00012972"/>
    </source>
</evidence>
<evidence type="ECO:0000256" key="2">
    <source>
        <dbReference type="ARBA" id="ARBA00010566"/>
    </source>
</evidence>
<evidence type="ECO:0000256" key="1">
    <source>
        <dbReference type="ARBA" id="ARBA00004751"/>
    </source>
</evidence>
<dbReference type="GO" id="GO:0005829">
    <property type="term" value="C:cytosol"/>
    <property type="evidence" value="ECO:0007669"/>
    <property type="project" value="TreeGrafter"/>
</dbReference>
<dbReference type="InterPro" id="IPR009061">
    <property type="entry name" value="DNA-bd_dom_put_sf"/>
</dbReference>
<sequence length="406" mass="44383">MVNLDLYNQYEIIMRHSDKFMTADRAAAELGISRATLYAYVSRGLIHTSDAADDPRRRLYSAHDIEALKKRKNVGRRPRQVAAAALDWGLPVLESAITEIAEGRLRYRGQDALALSQAASLEDVARLLWDCGEADPFDDVKAAPTPWPQSVLDHVGNLPLTERCQALLPLVEAGRVTAWRRDNRRLWPGAAAMLRGVAGACTSSQPKTQAVHLFLAHAWQADAAGADLIRRALVLQADHELNASAFAVRVVASTGASLGACLNAGLSALSGPLHGGMTSLVELLFDELERYGDVERVIDERLRRGEAIPGFHHPLYPDGDPRATGLLPYLPPDAQRDELLQMMNDTAGQLPTCDVALVSLRRSLKLPRGAALALFAVARTVGWVAHALEQKLDDKLIRPRARYVGQ</sequence>
<dbReference type="GO" id="GO:0036440">
    <property type="term" value="F:citrate synthase activity"/>
    <property type="evidence" value="ECO:0007669"/>
    <property type="project" value="UniProtKB-EC"/>
</dbReference>
<dbReference type="Gene3D" id="1.10.580.10">
    <property type="entry name" value="Citrate Synthase, domain 1"/>
    <property type="match status" value="2"/>
</dbReference>
<dbReference type="InterPro" id="IPR041657">
    <property type="entry name" value="HTH_17"/>
</dbReference>
<dbReference type="InterPro" id="IPR036969">
    <property type="entry name" value="Citrate_synthase_sf"/>
</dbReference>
<organism evidence="6 7">
    <name type="scientific">Agrobacterium tumefaciens</name>
    <dbReference type="NCBI Taxonomy" id="358"/>
    <lineage>
        <taxon>Bacteria</taxon>
        <taxon>Pseudomonadati</taxon>
        <taxon>Pseudomonadota</taxon>
        <taxon>Alphaproteobacteria</taxon>
        <taxon>Hyphomicrobiales</taxon>
        <taxon>Rhizobiaceae</taxon>
        <taxon>Rhizobium/Agrobacterium group</taxon>
        <taxon>Agrobacterium</taxon>
        <taxon>Agrobacterium tumefaciens complex</taxon>
    </lineage>
</organism>
<gene>
    <name evidence="6" type="ORF">EXN61_10735</name>
</gene>
<evidence type="ECO:0000313" key="7">
    <source>
        <dbReference type="Proteomes" id="UP000317023"/>
    </source>
</evidence>
<dbReference type="SUPFAM" id="SSF48256">
    <property type="entry name" value="Citrate synthase"/>
    <property type="match status" value="1"/>
</dbReference>
<evidence type="ECO:0000313" key="6">
    <source>
        <dbReference type="EMBL" id="TRB07718.1"/>
    </source>
</evidence>
<dbReference type="Pfam" id="PF12728">
    <property type="entry name" value="HTH_17"/>
    <property type="match status" value="1"/>
</dbReference>
<evidence type="ECO:0000259" key="5">
    <source>
        <dbReference type="Pfam" id="PF12728"/>
    </source>
</evidence>
<dbReference type="InterPro" id="IPR002020">
    <property type="entry name" value="Citrate_synthase"/>
</dbReference>